<feature type="transmembrane region" description="Helical" evidence="11">
    <location>
        <begin position="225"/>
        <end position="244"/>
    </location>
</feature>
<dbReference type="GeneID" id="106805439"/>
<keyword evidence="4" id="KW-0808">Transferase</keyword>
<feature type="transmembrane region" description="Helical" evidence="11">
    <location>
        <begin position="155"/>
        <end position="173"/>
    </location>
</feature>
<comment type="pathway">
    <text evidence="2">Lipid metabolism; phospholipid metabolism.</text>
</comment>
<protein>
    <recommendedName>
        <fullName evidence="10">Lysophospholipid acyltransferase 7</fullName>
    </recommendedName>
</protein>
<evidence type="ECO:0000256" key="7">
    <source>
        <dbReference type="ARBA" id="ARBA00023136"/>
    </source>
</evidence>
<comment type="pathway">
    <text evidence="9">Phospholipid metabolism.</text>
</comment>
<keyword evidence="7 11" id="KW-0472">Membrane</keyword>
<accession>A0ABM1DRD3</accession>
<feature type="transmembrane region" description="Helical" evidence="11">
    <location>
        <begin position="6"/>
        <end position="22"/>
    </location>
</feature>
<feature type="transmembrane region" description="Helical" evidence="11">
    <location>
        <begin position="201"/>
        <end position="219"/>
    </location>
</feature>
<dbReference type="RefSeq" id="XP_014662504.1">
    <property type="nucleotide sequence ID" value="XM_014807018.1"/>
</dbReference>
<proteinExistence type="inferred from homology"/>
<keyword evidence="12" id="KW-1185">Reference proteome</keyword>
<evidence type="ECO:0000256" key="5">
    <source>
        <dbReference type="ARBA" id="ARBA00022692"/>
    </source>
</evidence>
<dbReference type="PANTHER" id="PTHR13906:SF16">
    <property type="entry name" value="LYSOPHOSPHOLIPID ACYLTRANSFERASE 7"/>
    <property type="match status" value="1"/>
</dbReference>
<feature type="transmembrane region" description="Helical" evidence="11">
    <location>
        <begin position="426"/>
        <end position="450"/>
    </location>
</feature>
<name>A0ABM1DRD3_PRICU</name>
<sequence>MTPEDFLYALLLIISVVIGYYIKPIKDARKKQWALAVSGVLLISGIVRVHLLHSIITVAGNCALIKASRRICHITCFIWCFAYLAFFRCTEYFGLPKVPPLANAVQLILTLKSIGLAFEIVDTDHNKKSIKDATFDKDKKLKAKFTDINPSSLDIVLYSYCILGIFTGPFYKYRVYHDMLHAKYLENFDPLKYMGKRIKALPLYVLIYLVLNETYTVQYATTDEFFARSFLYRIFYMCPMFLVFRMRMYVGWILAESSCMCAGLGAYPTVAKTRPGHGPMDYAALEEQLERTSVDDMQIDFETVHNIDAYMCESVSTVREGMRGWNMSVQYWLAFFIYKRVPVKSIRLSVTMLVSAFWHGIHPGYYLSFLTVPPTLFGEQMMDAAFRRNASAPVQRAYDWVMWFFRMRAFEYMCMGFLLLRFDRTIAYWSSIYFAQHIVIILFITVGYLVKQRTAPKTSASIASSSEIRTDSKKIE</sequence>
<evidence type="ECO:0000256" key="11">
    <source>
        <dbReference type="SAM" id="Phobius"/>
    </source>
</evidence>
<feature type="transmembrane region" description="Helical" evidence="11">
    <location>
        <begin position="34"/>
        <end position="56"/>
    </location>
</feature>
<evidence type="ECO:0000256" key="4">
    <source>
        <dbReference type="ARBA" id="ARBA00022679"/>
    </source>
</evidence>
<feature type="transmembrane region" description="Helical" evidence="11">
    <location>
        <begin position="68"/>
        <end position="89"/>
    </location>
</feature>
<gene>
    <name evidence="13" type="primary">LOC106805439</name>
</gene>
<evidence type="ECO:0000313" key="13">
    <source>
        <dbReference type="RefSeq" id="XP_014662504.1"/>
    </source>
</evidence>
<evidence type="ECO:0000256" key="10">
    <source>
        <dbReference type="ARBA" id="ARBA00093678"/>
    </source>
</evidence>
<evidence type="ECO:0000256" key="6">
    <source>
        <dbReference type="ARBA" id="ARBA00022989"/>
    </source>
</evidence>
<evidence type="ECO:0000256" key="1">
    <source>
        <dbReference type="ARBA" id="ARBA00004141"/>
    </source>
</evidence>
<keyword evidence="8" id="KW-0012">Acyltransferase</keyword>
<dbReference type="PANTHER" id="PTHR13906">
    <property type="entry name" value="PORCUPINE"/>
    <property type="match status" value="1"/>
</dbReference>
<dbReference type="InterPro" id="IPR004299">
    <property type="entry name" value="MBOAT_fam"/>
</dbReference>
<keyword evidence="5 11" id="KW-0812">Transmembrane</keyword>
<evidence type="ECO:0000256" key="2">
    <source>
        <dbReference type="ARBA" id="ARBA00005074"/>
    </source>
</evidence>
<dbReference type="InterPro" id="IPR049941">
    <property type="entry name" value="LPLAT_7/PORCN-like"/>
</dbReference>
<evidence type="ECO:0000256" key="8">
    <source>
        <dbReference type="ARBA" id="ARBA00023315"/>
    </source>
</evidence>
<evidence type="ECO:0000256" key="3">
    <source>
        <dbReference type="ARBA" id="ARBA00010323"/>
    </source>
</evidence>
<dbReference type="Pfam" id="PF03062">
    <property type="entry name" value="MBOAT"/>
    <property type="match status" value="1"/>
</dbReference>
<evidence type="ECO:0000313" key="12">
    <source>
        <dbReference type="Proteomes" id="UP000695022"/>
    </source>
</evidence>
<reference evidence="13" key="1">
    <citation type="submission" date="2025-08" db="UniProtKB">
        <authorList>
            <consortium name="RefSeq"/>
        </authorList>
    </citation>
    <scope>IDENTIFICATION</scope>
</reference>
<comment type="similarity">
    <text evidence="3">Belongs to the membrane-bound acyltransferase family.</text>
</comment>
<comment type="subcellular location">
    <subcellularLocation>
        <location evidence="1">Membrane</location>
        <topology evidence="1">Multi-pass membrane protein</topology>
    </subcellularLocation>
</comment>
<organism evidence="12 13">
    <name type="scientific">Priapulus caudatus</name>
    <name type="common">Priapulid worm</name>
    <dbReference type="NCBI Taxonomy" id="37621"/>
    <lineage>
        <taxon>Eukaryota</taxon>
        <taxon>Metazoa</taxon>
        <taxon>Ecdysozoa</taxon>
        <taxon>Scalidophora</taxon>
        <taxon>Priapulida</taxon>
        <taxon>Priapulimorpha</taxon>
        <taxon>Priapulimorphida</taxon>
        <taxon>Priapulidae</taxon>
        <taxon>Priapulus</taxon>
    </lineage>
</organism>
<evidence type="ECO:0000256" key="9">
    <source>
        <dbReference type="ARBA" id="ARBA00025707"/>
    </source>
</evidence>
<dbReference type="Proteomes" id="UP000695022">
    <property type="component" value="Unplaced"/>
</dbReference>
<keyword evidence="6 11" id="KW-1133">Transmembrane helix</keyword>